<evidence type="ECO:0000256" key="2">
    <source>
        <dbReference type="ARBA" id="ARBA00005346"/>
    </source>
</evidence>
<organism evidence="10 11">
    <name type="scientific">Candidatus Syntrophonatronum acetioxidans</name>
    <dbReference type="NCBI Taxonomy" id="1795816"/>
    <lineage>
        <taxon>Bacteria</taxon>
        <taxon>Bacillati</taxon>
        <taxon>Bacillota</taxon>
        <taxon>Clostridia</taxon>
        <taxon>Eubacteriales</taxon>
        <taxon>Syntrophomonadaceae</taxon>
        <taxon>Candidatus Syntrophonatronum</taxon>
    </lineage>
</organism>
<evidence type="ECO:0000256" key="3">
    <source>
        <dbReference type="ARBA" id="ARBA00022475"/>
    </source>
</evidence>
<feature type="transmembrane region" description="Helical" evidence="8">
    <location>
        <begin position="81"/>
        <end position="105"/>
    </location>
</feature>
<protein>
    <submittedName>
        <fullName evidence="10">Monovalent cation/H+ antiporter subunit D family protein</fullName>
    </submittedName>
</protein>
<dbReference type="PRINTS" id="PR01434">
    <property type="entry name" value="NADHDHGNASE5"/>
</dbReference>
<keyword evidence="4 7" id="KW-0812">Transmembrane</keyword>
<feature type="transmembrane region" description="Helical" evidence="8">
    <location>
        <begin position="255"/>
        <end position="273"/>
    </location>
</feature>
<evidence type="ECO:0000256" key="4">
    <source>
        <dbReference type="ARBA" id="ARBA00022692"/>
    </source>
</evidence>
<feature type="transmembrane region" description="Helical" evidence="8">
    <location>
        <begin position="285"/>
        <end position="309"/>
    </location>
</feature>
<evidence type="ECO:0000256" key="6">
    <source>
        <dbReference type="ARBA" id="ARBA00023136"/>
    </source>
</evidence>
<feature type="transmembrane region" description="Helical" evidence="8">
    <location>
        <begin position="117"/>
        <end position="135"/>
    </location>
</feature>
<evidence type="ECO:0000259" key="9">
    <source>
        <dbReference type="Pfam" id="PF00361"/>
    </source>
</evidence>
<feature type="transmembrane region" description="Helical" evidence="8">
    <location>
        <begin position="379"/>
        <end position="403"/>
    </location>
</feature>
<feature type="transmembrane region" description="Helical" evidence="8">
    <location>
        <begin position="423"/>
        <end position="448"/>
    </location>
</feature>
<dbReference type="Proteomes" id="UP000285138">
    <property type="component" value="Unassembled WGS sequence"/>
</dbReference>
<feature type="transmembrane region" description="Helical" evidence="8">
    <location>
        <begin position="40"/>
        <end position="61"/>
    </location>
</feature>
<dbReference type="Pfam" id="PF00361">
    <property type="entry name" value="Proton_antipo_M"/>
    <property type="match status" value="1"/>
</dbReference>
<evidence type="ECO:0000256" key="1">
    <source>
        <dbReference type="ARBA" id="ARBA00004651"/>
    </source>
</evidence>
<feature type="transmembrane region" description="Helical" evidence="8">
    <location>
        <begin position="219"/>
        <end position="243"/>
    </location>
</feature>
<keyword evidence="3" id="KW-1003">Cell membrane</keyword>
<evidence type="ECO:0000256" key="8">
    <source>
        <dbReference type="SAM" id="Phobius"/>
    </source>
</evidence>
<comment type="subcellular location">
    <subcellularLocation>
        <location evidence="1">Cell membrane</location>
        <topology evidence="1">Multi-pass membrane protein</topology>
    </subcellularLocation>
    <subcellularLocation>
        <location evidence="7">Membrane</location>
        <topology evidence="7">Multi-pass membrane protein</topology>
    </subcellularLocation>
</comment>
<dbReference type="InterPro" id="IPR001750">
    <property type="entry name" value="ND/Mrp_TM"/>
</dbReference>
<feature type="transmembrane region" description="Helical" evidence="8">
    <location>
        <begin position="316"/>
        <end position="335"/>
    </location>
</feature>
<dbReference type="PANTHER" id="PTHR42703:SF1">
    <property type="entry name" value="NA(+)_H(+) ANTIPORTER SUBUNIT D1"/>
    <property type="match status" value="1"/>
</dbReference>
<keyword evidence="6 8" id="KW-0472">Membrane</keyword>
<accession>A0A424YAY0</accession>
<evidence type="ECO:0000256" key="7">
    <source>
        <dbReference type="RuleBase" id="RU000320"/>
    </source>
</evidence>
<comment type="caution">
    <text evidence="10">The sequence shown here is derived from an EMBL/GenBank/DDBJ whole genome shotgun (WGS) entry which is preliminary data.</text>
</comment>
<dbReference type="GO" id="GO:0005886">
    <property type="term" value="C:plasma membrane"/>
    <property type="evidence" value="ECO:0007669"/>
    <property type="project" value="UniProtKB-SubCell"/>
</dbReference>
<feature type="domain" description="NADH:quinone oxidoreductase/Mrp antiporter transmembrane" evidence="9">
    <location>
        <begin position="139"/>
        <end position="433"/>
    </location>
</feature>
<feature type="transmembrane region" description="Helical" evidence="8">
    <location>
        <begin position="141"/>
        <end position="162"/>
    </location>
</feature>
<reference evidence="10 11" key="1">
    <citation type="submission" date="2018-08" db="EMBL/GenBank/DDBJ databases">
        <title>The metabolism and importance of syntrophic acetate oxidation coupled to methane or sulfide production in haloalkaline environments.</title>
        <authorList>
            <person name="Timmers P.H.A."/>
            <person name="Vavourakis C.D."/>
            <person name="Sorokin D.Y."/>
            <person name="Sinninghe Damste J.S."/>
            <person name="Muyzer G."/>
            <person name="Stams A.J.M."/>
            <person name="Plugge C.M."/>
        </authorList>
    </citation>
    <scope>NUCLEOTIDE SEQUENCE [LARGE SCALE GENOMIC DNA]</scope>
    <source>
        <strain evidence="10">MSAO_Bac1</strain>
    </source>
</reference>
<sequence length="504" mass="55151">MSTFINIIEGHLPALIIVVFLLMSFITPIFDIWKRNWCSYLALFAHFVALGFIGFLTWKVHNEGTISYHLGGWPPPWGIEFVVDYLAIFMMITVGVVSTLILLFATEDVKHELKDKVSGWYYTLYLLLIASLMGLAVTNDFFNMFVFMEIGAISACGIISIKEDRACIEASLKYLILSSVGTGCVLLSSALLYMITGHLNFSFAAAGLETAMYIYPNNVLVALALFSAGLIVKAALFPLHVWLPDAHSSAPSPSSAVLSGLVIKLYAVVYIKLLMKVFPAEIFTWVPVLEIILILSSLSIFFGSIFAMVQDDIKRMLAFSSIAQIGYVFLGIGLYNHTGLSGGILHIFNHAMMKSMLFLSAGAIIYMTGIRKIDDLKGIGFKVPVAMGAFTVGAMAMVGIPSTNGFISKLHLALGSLEAGKPIYLYVILLSSFLNAVYYFPIVINAFFGEGGDEASMEAEEGDHKPLPLRMSVPLILLALGCMFFGVFPRDILALIERAIGLLL</sequence>
<name>A0A424YAY0_9FIRM</name>
<feature type="transmembrane region" description="Helical" evidence="8">
    <location>
        <begin position="347"/>
        <end position="367"/>
    </location>
</feature>
<proteinExistence type="inferred from homology"/>
<keyword evidence="5 8" id="KW-1133">Transmembrane helix</keyword>
<feature type="transmembrane region" description="Helical" evidence="8">
    <location>
        <begin position="12"/>
        <end position="33"/>
    </location>
</feature>
<dbReference type="AlphaFoldDB" id="A0A424YAY0"/>
<evidence type="ECO:0000256" key="5">
    <source>
        <dbReference type="ARBA" id="ARBA00022989"/>
    </source>
</evidence>
<dbReference type="InterPro" id="IPR050586">
    <property type="entry name" value="CPA3_Na-H_Antiporter_D"/>
</dbReference>
<gene>
    <name evidence="10" type="ORF">D5R97_08745</name>
</gene>
<feature type="transmembrane region" description="Helical" evidence="8">
    <location>
        <begin position="469"/>
        <end position="488"/>
    </location>
</feature>
<comment type="similarity">
    <text evidence="2">Belongs to the CPA3 antiporters (TC 2.A.63) subunit D family.</text>
</comment>
<evidence type="ECO:0000313" key="11">
    <source>
        <dbReference type="Proteomes" id="UP000285138"/>
    </source>
</evidence>
<dbReference type="EMBL" id="QZAA01000232">
    <property type="protein sequence ID" value="RQD73865.1"/>
    <property type="molecule type" value="Genomic_DNA"/>
</dbReference>
<evidence type="ECO:0000313" key="10">
    <source>
        <dbReference type="EMBL" id="RQD73865.1"/>
    </source>
</evidence>
<feature type="transmembrane region" description="Helical" evidence="8">
    <location>
        <begin position="174"/>
        <end position="199"/>
    </location>
</feature>
<dbReference type="PANTHER" id="PTHR42703">
    <property type="entry name" value="NADH DEHYDROGENASE"/>
    <property type="match status" value="1"/>
</dbReference>